<dbReference type="SUPFAM" id="SSF55248">
    <property type="entry name" value="PCD-like"/>
    <property type="match status" value="1"/>
</dbReference>
<organism evidence="5 6">
    <name type="scientific">Chondromyces crocatus</name>
    <dbReference type="NCBI Taxonomy" id="52"/>
    <lineage>
        <taxon>Bacteria</taxon>
        <taxon>Pseudomonadati</taxon>
        <taxon>Myxococcota</taxon>
        <taxon>Polyangia</taxon>
        <taxon>Polyangiales</taxon>
        <taxon>Polyangiaceae</taxon>
        <taxon>Chondromyces</taxon>
    </lineage>
</organism>
<dbReference type="KEGG" id="ccro:CMC5_065110"/>
<dbReference type="EMBL" id="CP012159">
    <property type="protein sequence ID" value="AKT42288.1"/>
    <property type="molecule type" value="Genomic_DNA"/>
</dbReference>
<dbReference type="OrthoDB" id="15077at2"/>
<dbReference type="Pfam" id="PF01329">
    <property type="entry name" value="Pterin_4a"/>
    <property type="match status" value="1"/>
</dbReference>
<dbReference type="Gene3D" id="3.30.1360.20">
    <property type="entry name" value="Transcriptional coactivator/pterin dehydratase"/>
    <property type="match status" value="1"/>
</dbReference>
<dbReference type="AlphaFoldDB" id="A0A0K1ENU2"/>
<dbReference type="GO" id="GO:0006729">
    <property type="term" value="P:tetrahydrobiopterin biosynthetic process"/>
    <property type="evidence" value="ECO:0007669"/>
    <property type="project" value="InterPro"/>
</dbReference>
<reference evidence="5 6" key="1">
    <citation type="submission" date="2015-07" db="EMBL/GenBank/DDBJ databases">
        <title>Genome analysis of myxobacterium Chondromyces crocatus Cm c5 reveals a high potential for natural compound synthesis and the genetic basis for the loss of fruiting body formation.</title>
        <authorList>
            <person name="Zaburannyi N."/>
            <person name="Bunk B."/>
            <person name="Maier J."/>
            <person name="Overmann J."/>
            <person name="Mueller R."/>
        </authorList>
    </citation>
    <scope>NUCLEOTIDE SEQUENCE [LARGE SCALE GENOMIC DNA]</scope>
    <source>
        <strain evidence="5 6">Cm c5</strain>
    </source>
</reference>
<comment type="similarity">
    <text evidence="2 4">Belongs to the pterin-4-alpha-carbinolamine dehydratase family.</text>
</comment>
<keyword evidence="3 4" id="KW-0456">Lyase</keyword>
<name>A0A0K1ENU2_CHOCO</name>
<evidence type="ECO:0000313" key="6">
    <source>
        <dbReference type="Proteomes" id="UP000067626"/>
    </source>
</evidence>
<dbReference type="Proteomes" id="UP000067626">
    <property type="component" value="Chromosome"/>
</dbReference>
<dbReference type="STRING" id="52.CMC5_065110"/>
<dbReference type="NCBIfam" id="NF002017">
    <property type="entry name" value="PRK00823.1-2"/>
    <property type="match status" value="1"/>
</dbReference>
<evidence type="ECO:0000256" key="3">
    <source>
        <dbReference type="ARBA" id="ARBA00023239"/>
    </source>
</evidence>
<gene>
    <name evidence="5" type="primary">phhB</name>
    <name evidence="5" type="ORF">CMC5_065110</name>
</gene>
<evidence type="ECO:0000313" key="5">
    <source>
        <dbReference type="EMBL" id="AKT42288.1"/>
    </source>
</evidence>
<dbReference type="EC" id="4.2.1.96" evidence="4"/>
<keyword evidence="6" id="KW-1185">Reference proteome</keyword>
<dbReference type="InterPro" id="IPR001533">
    <property type="entry name" value="Pterin_deHydtase"/>
</dbReference>
<dbReference type="GO" id="GO:0008124">
    <property type="term" value="F:4-alpha-hydroxytetrahydrobiopterin dehydratase activity"/>
    <property type="evidence" value="ECO:0007669"/>
    <property type="project" value="UniProtKB-UniRule"/>
</dbReference>
<dbReference type="InterPro" id="IPR036428">
    <property type="entry name" value="PCD_sf"/>
</dbReference>
<protein>
    <recommendedName>
        <fullName evidence="4">Putative pterin-4-alpha-carbinolamine dehydratase</fullName>
        <shortName evidence="4">PHS</shortName>
        <ecNumber evidence="4">4.2.1.96</ecNumber>
    </recommendedName>
    <alternativeName>
        <fullName evidence="4">4-alpha-hydroxy-tetrahydropterin dehydratase</fullName>
    </alternativeName>
    <alternativeName>
        <fullName evidence="4">Pterin carbinolamine dehydratase</fullName>
        <shortName evidence="4">PCD</shortName>
    </alternativeName>
</protein>
<proteinExistence type="inferred from homology"/>
<evidence type="ECO:0000256" key="1">
    <source>
        <dbReference type="ARBA" id="ARBA00001554"/>
    </source>
</evidence>
<accession>A0A0K1ENU2</accession>
<evidence type="ECO:0000256" key="2">
    <source>
        <dbReference type="ARBA" id="ARBA00006472"/>
    </source>
</evidence>
<comment type="catalytic activity">
    <reaction evidence="1 4">
        <text>(4aS,6R)-4a-hydroxy-L-erythro-5,6,7,8-tetrahydrobiopterin = (6R)-L-erythro-6,7-dihydrobiopterin + H2O</text>
        <dbReference type="Rhea" id="RHEA:11920"/>
        <dbReference type="ChEBI" id="CHEBI:15377"/>
        <dbReference type="ChEBI" id="CHEBI:15642"/>
        <dbReference type="ChEBI" id="CHEBI:43120"/>
        <dbReference type="EC" id="4.2.1.96"/>
    </reaction>
</comment>
<dbReference type="CDD" id="cd00488">
    <property type="entry name" value="PCD_DCoH"/>
    <property type="match status" value="1"/>
</dbReference>
<sequence>MSKREQLSGDAIASFVGTHPGWERAGDALERVYPFPDYSAAVGFVMRVALAAERRDHHPDLLLSWGKVKVSWSTHDAGGITGLDTEMAALCDRLSAG</sequence>
<dbReference type="RefSeq" id="WP_050433943.1">
    <property type="nucleotide sequence ID" value="NZ_CP012159.1"/>
</dbReference>
<evidence type="ECO:0000256" key="4">
    <source>
        <dbReference type="HAMAP-Rule" id="MF_00434"/>
    </source>
</evidence>
<dbReference type="PANTHER" id="PTHR12599:SF0">
    <property type="entry name" value="PTERIN-4-ALPHA-CARBINOLAMINE DEHYDRATASE"/>
    <property type="match status" value="1"/>
</dbReference>
<dbReference type="HAMAP" id="MF_00434">
    <property type="entry name" value="Pterin_4_alpha"/>
    <property type="match status" value="1"/>
</dbReference>
<dbReference type="PANTHER" id="PTHR12599">
    <property type="entry name" value="PTERIN-4-ALPHA-CARBINOLAMINE DEHYDRATASE"/>
    <property type="match status" value="1"/>
</dbReference>